<feature type="transmembrane region" description="Helical" evidence="5">
    <location>
        <begin position="50"/>
        <end position="72"/>
    </location>
</feature>
<name>A0A545U8I2_9GAMM</name>
<organism evidence="7 8">
    <name type="scientific">Exilibacterium tricleocarpae</name>
    <dbReference type="NCBI Taxonomy" id="2591008"/>
    <lineage>
        <taxon>Bacteria</taxon>
        <taxon>Pseudomonadati</taxon>
        <taxon>Pseudomonadota</taxon>
        <taxon>Gammaproteobacteria</taxon>
        <taxon>Cellvibrionales</taxon>
        <taxon>Cellvibrionaceae</taxon>
        <taxon>Exilibacterium</taxon>
    </lineage>
</organism>
<evidence type="ECO:0000256" key="5">
    <source>
        <dbReference type="SAM" id="Phobius"/>
    </source>
</evidence>
<keyword evidence="8" id="KW-1185">Reference proteome</keyword>
<dbReference type="Gene3D" id="3.30.750.24">
    <property type="entry name" value="STAS domain"/>
    <property type="match status" value="1"/>
</dbReference>
<feature type="domain" description="STAS" evidence="6">
    <location>
        <begin position="446"/>
        <end position="552"/>
    </location>
</feature>
<proteinExistence type="predicted"/>
<dbReference type="NCBIfam" id="TIGR00815">
    <property type="entry name" value="sulP"/>
    <property type="match status" value="1"/>
</dbReference>
<evidence type="ECO:0000256" key="4">
    <source>
        <dbReference type="ARBA" id="ARBA00023136"/>
    </source>
</evidence>
<dbReference type="InterPro" id="IPR001902">
    <property type="entry name" value="SLC26A/SulP_fam"/>
</dbReference>
<feature type="transmembrane region" description="Helical" evidence="5">
    <location>
        <begin position="319"/>
        <end position="341"/>
    </location>
</feature>
<dbReference type="Proteomes" id="UP000319732">
    <property type="component" value="Unassembled WGS sequence"/>
</dbReference>
<feature type="transmembrane region" description="Helical" evidence="5">
    <location>
        <begin position="385"/>
        <end position="412"/>
    </location>
</feature>
<feature type="transmembrane region" description="Helical" evidence="5">
    <location>
        <begin position="348"/>
        <end position="365"/>
    </location>
</feature>
<evidence type="ECO:0000256" key="2">
    <source>
        <dbReference type="ARBA" id="ARBA00022692"/>
    </source>
</evidence>
<dbReference type="InterPro" id="IPR011547">
    <property type="entry name" value="SLC26A/SulP_dom"/>
</dbReference>
<evidence type="ECO:0000256" key="1">
    <source>
        <dbReference type="ARBA" id="ARBA00004141"/>
    </source>
</evidence>
<dbReference type="GO" id="GO:0055085">
    <property type="term" value="P:transmembrane transport"/>
    <property type="evidence" value="ECO:0007669"/>
    <property type="project" value="InterPro"/>
</dbReference>
<feature type="transmembrane region" description="Helical" evidence="5">
    <location>
        <begin position="98"/>
        <end position="119"/>
    </location>
</feature>
<dbReference type="OrthoDB" id="9769739at2"/>
<dbReference type="InterPro" id="IPR002645">
    <property type="entry name" value="STAS_dom"/>
</dbReference>
<feature type="transmembrane region" description="Helical" evidence="5">
    <location>
        <begin position="177"/>
        <end position="195"/>
    </location>
</feature>
<gene>
    <name evidence="7" type="ORF">FKG94_02365</name>
</gene>
<dbReference type="AlphaFoldDB" id="A0A545U8I2"/>
<evidence type="ECO:0000259" key="6">
    <source>
        <dbReference type="PROSITE" id="PS50801"/>
    </source>
</evidence>
<keyword evidence="4 5" id="KW-0472">Membrane</keyword>
<protein>
    <submittedName>
        <fullName evidence="7">SulP family inorganic anion transporter</fullName>
    </submittedName>
</protein>
<feature type="transmembrane region" description="Helical" evidence="5">
    <location>
        <begin position="202"/>
        <end position="220"/>
    </location>
</feature>
<dbReference type="PANTHER" id="PTHR11814">
    <property type="entry name" value="SULFATE TRANSPORTER"/>
    <property type="match status" value="1"/>
</dbReference>
<feature type="transmembrane region" description="Helical" evidence="5">
    <location>
        <begin position="131"/>
        <end position="153"/>
    </location>
</feature>
<sequence>MARLFPFLTWGRQVTGQSLTADLLAGLTGAVIVLPQGVAYALIAGLPPEYGLYTAIITPVIAGLFGSSVHLISGPTAPISIVVLSVTSTIAPPGSTEFIPTVLTLTLLCGLIQFGLGLARMGTLVNFISHTVIIGFAAGAALLICTSQLKYFFGVPAPKGASFIDTWAALWHQLGNINPYAAAIALITMATTLAVKRIDRRLPYMLVGMVAGSLACWLIDGATRGIQLVGPLPGSLPGPSMPDLSIDTISALLPGAVAVAVLGLVEAVSVARAIAIRSGQRIDGNREFVGQGLSNLCGSFFSCYAGSGSFTRSGANYDAGARTPLAGVFAALILVLVLLLLPQITAYLPLPAMAGAIVLIAWNLIDFHHIREILRSNRQETSVLLVTFASTLLVELEYAIYLGVLLSLLLYLHRSSKPRLMEVAPKIFATSRGFRSIERFGLDQCPQLKVVRIDGSIFFGAVDHIQRELQRVADKYPEAKHILLLCPGIHFIDIAGAEMLINEARRFKDKGGALSYCAMKNTVIDELESINYMDKLGRENFFVNADEALHALVPRLEQAICENCRHRVFLQCPQQK</sequence>
<dbReference type="GO" id="GO:0016020">
    <property type="term" value="C:membrane"/>
    <property type="evidence" value="ECO:0007669"/>
    <property type="project" value="UniProtKB-SubCell"/>
</dbReference>
<dbReference type="Pfam" id="PF00916">
    <property type="entry name" value="Sulfate_transp"/>
    <property type="match status" value="1"/>
</dbReference>
<evidence type="ECO:0000313" key="7">
    <source>
        <dbReference type="EMBL" id="TQV85768.1"/>
    </source>
</evidence>
<keyword evidence="2 5" id="KW-0812">Transmembrane</keyword>
<feature type="transmembrane region" description="Helical" evidence="5">
    <location>
        <begin position="251"/>
        <end position="276"/>
    </location>
</feature>
<accession>A0A545U8I2</accession>
<comment type="subcellular location">
    <subcellularLocation>
        <location evidence="1">Membrane</location>
        <topology evidence="1">Multi-pass membrane protein</topology>
    </subcellularLocation>
</comment>
<dbReference type="PROSITE" id="PS50801">
    <property type="entry name" value="STAS"/>
    <property type="match status" value="1"/>
</dbReference>
<reference evidence="7 8" key="1">
    <citation type="submission" date="2019-06" db="EMBL/GenBank/DDBJ databases">
        <title>Whole genome sequence for Cellvibrionaceae sp. R142.</title>
        <authorList>
            <person name="Wang G."/>
        </authorList>
    </citation>
    <scope>NUCLEOTIDE SEQUENCE [LARGE SCALE GENOMIC DNA]</scope>
    <source>
        <strain evidence="7 8">R142</strain>
    </source>
</reference>
<dbReference type="EMBL" id="VHSG01000003">
    <property type="protein sequence ID" value="TQV85768.1"/>
    <property type="molecule type" value="Genomic_DNA"/>
</dbReference>
<evidence type="ECO:0000256" key="3">
    <source>
        <dbReference type="ARBA" id="ARBA00022989"/>
    </source>
</evidence>
<dbReference type="InterPro" id="IPR036513">
    <property type="entry name" value="STAS_dom_sf"/>
</dbReference>
<evidence type="ECO:0000313" key="8">
    <source>
        <dbReference type="Proteomes" id="UP000319732"/>
    </source>
</evidence>
<keyword evidence="3 5" id="KW-1133">Transmembrane helix</keyword>
<feature type="transmembrane region" description="Helical" evidence="5">
    <location>
        <begin position="23"/>
        <end position="43"/>
    </location>
</feature>
<dbReference type="CDD" id="cd07042">
    <property type="entry name" value="STAS_SulP_like_sulfate_transporter"/>
    <property type="match status" value="1"/>
</dbReference>
<dbReference type="SUPFAM" id="SSF52091">
    <property type="entry name" value="SpoIIaa-like"/>
    <property type="match status" value="1"/>
</dbReference>
<comment type="caution">
    <text evidence="7">The sequence shown here is derived from an EMBL/GenBank/DDBJ whole genome shotgun (WGS) entry which is preliminary data.</text>
</comment>
<dbReference type="Pfam" id="PF01740">
    <property type="entry name" value="STAS"/>
    <property type="match status" value="1"/>
</dbReference>